<dbReference type="GO" id="GO:0006817">
    <property type="term" value="P:phosphate ion transport"/>
    <property type="evidence" value="ECO:0007669"/>
    <property type="project" value="UniProtKB-KW"/>
</dbReference>
<dbReference type="GO" id="GO:0045936">
    <property type="term" value="P:negative regulation of phosphate metabolic process"/>
    <property type="evidence" value="ECO:0007669"/>
    <property type="project" value="InterPro"/>
</dbReference>
<keyword evidence="6 7" id="KW-0592">Phosphate transport</keyword>
<comment type="subunit">
    <text evidence="3 7">Homodimer.</text>
</comment>
<dbReference type="NCBIfam" id="TIGR02135">
    <property type="entry name" value="phoU_full"/>
    <property type="match status" value="1"/>
</dbReference>
<dbReference type="EMBL" id="FOTR01000004">
    <property type="protein sequence ID" value="SFL82035.1"/>
    <property type="molecule type" value="Genomic_DNA"/>
</dbReference>
<dbReference type="InterPro" id="IPR038078">
    <property type="entry name" value="PhoU-like_sf"/>
</dbReference>
<dbReference type="GO" id="GO:0005737">
    <property type="term" value="C:cytoplasm"/>
    <property type="evidence" value="ECO:0007669"/>
    <property type="project" value="UniProtKB-SubCell"/>
</dbReference>
<comment type="subcellular location">
    <subcellularLocation>
        <location evidence="1 7">Cytoplasm</location>
    </subcellularLocation>
</comment>
<accession>A0A1I4KTF8</accession>
<evidence type="ECO:0000259" key="9">
    <source>
        <dbReference type="Pfam" id="PF01895"/>
    </source>
</evidence>
<evidence type="ECO:0000256" key="6">
    <source>
        <dbReference type="ARBA" id="ARBA00022592"/>
    </source>
</evidence>
<comment type="similarity">
    <text evidence="2 7">Belongs to the PhoU family.</text>
</comment>
<evidence type="ECO:0000313" key="10">
    <source>
        <dbReference type="EMBL" id="SFL82035.1"/>
    </source>
</evidence>
<evidence type="ECO:0000256" key="7">
    <source>
        <dbReference type="PIRNR" id="PIRNR003107"/>
    </source>
</evidence>
<proteinExistence type="inferred from homology"/>
<dbReference type="PANTHER" id="PTHR42930">
    <property type="entry name" value="PHOSPHATE-SPECIFIC TRANSPORT SYSTEM ACCESSORY PROTEIN PHOU"/>
    <property type="match status" value="1"/>
</dbReference>
<name>A0A1I4KTF8_9BACI</name>
<protein>
    <recommendedName>
        <fullName evidence="7">Phosphate-specific transport system accessory protein PhoU</fullName>
    </recommendedName>
</protein>
<dbReference type="STRING" id="334253.SAMN04487943_104154"/>
<dbReference type="InterPro" id="IPR026022">
    <property type="entry name" value="PhoU_dom"/>
</dbReference>
<evidence type="ECO:0000256" key="3">
    <source>
        <dbReference type="ARBA" id="ARBA00011738"/>
    </source>
</evidence>
<comment type="function">
    <text evidence="7">Plays a role in the regulation of phosphate uptake.</text>
</comment>
<dbReference type="SUPFAM" id="SSF109755">
    <property type="entry name" value="PhoU-like"/>
    <property type="match status" value="1"/>
</dbReference>
<dbReference type="Proteomes" id="UP000198565">
    <property type="component" value="Unassembled WGS sequence"/>
</dbReference>
<keyword evidence="5 7" id="KW-0963">Cytoplasm</keyword>
<feature type="domain" description="PhoU" evidence="9">
    <location>
        <begin position="121"/>
        <end position="206"/>
    </location>
</feature>
<dbReference type="PIRSF" id="PIRSF003107">
    <property type="entry name" value="PhoU"/>
    <property type="match status" value="1"/>
</dbReference>
<dbReference type="RefSeq" id="WP_091483314.1">
    <property type="nucleotide sequence ID" value="NZ_FOTR01000004.1"/>
</dbReference>
<evidence type="ECO:0000256" key="1">
    <source>
        <dbReference type="ARBA" id="ARBA00004496"/>
    </source>
</evidence>
<evidence type="ECO:0000256" key="4">
    <source>
        <dbReference type="ARBA" id="ARBA00022448"/>
    </source>
</evidence>
<dbReference type="AlphaFoldDB" id="A0A1I4KTF8"/>
<dbReference type="PANTHER" id="PTHR42930:SF3">
    <property type="entry name" value="PHOSPHATE-SPECIFIC TRANSPORT SYSTEM ACCESSORY PROTEIN PHOU"/>
    <property type="match status" value="1"/>
</dbReference>
<feature type="coiled-coil region" evidence="8">
    <location>
        <begin position="4"/>
        <end position="39"/>
    </location>
</feature>
<dbReference type="OrthoDB" id="9814256at2"/>
<keyword evidence="8" id="KW-0175">Coiled coil</keyword>
<evidence type="ECO:0000256" key="5">
    <source>
        <dbReference type="ARBA" id="ARBA00022490"/>
    </source>
</evidence>
<dbReference type="FunFam" id="1.20.58.220:FF:000004">
    <property type="entry name" value="Phosphate-specific transport system accessory protein PhoU"/>
    <property type="match status" value="1"/>
</dbReference>
<evidence type="ECO:0000256" key="2">
    <source>
        <dbReference type="ARBA" id="ARBA00008107"/>
    </source>
</evidence>
<dbReference type="GO" id="GO:0030643">
    <property type="term" value="P:intracellular phosphate ion homeostasis"/>
    <property type="evidence" value="ECO:0007669"/>
    <property type="project" value="InterPro"/>
</dbReference>
<dbReference type="Pfam" id="PF01895">
    <property type="entry name" value="PhoU"/>
    <property type="match status" value="2"/>
</dbReference>
<evidence type="ECO:0000313" key="11">
    <source>
        <dbReference type="Proteomes" id="UP000198565"/>
    </source>
</evidence>
<evidence type="ECO:0000256" key="8">
    <source>
        <dbReference type="SAM" id="Coils"/>
    </source>
</evidence>
<reference evidence="11" key="1">
    <citation type="submission" date="2016-10" db="EMBL/GenBank/DDBJ databases">
        <authorList>
            <person name="Varghese N."/>
            <person name="Submissions S."/>
        </authorList>
    </citation>
    <scope>NUCLEOTIDE SEQUENCE [LARGE SCALE GENOMIC DNA]</scope>
    <source>
        <strain evidence="11">CGMCC 1.4250</strain>
    </source>
</reference>
<keyword evidence="4 7" id="KW-0813">Transport</keyword>
<dbReference type="Gene3D" id="1.20.58.220">
    <property type="entry name" value="Phosphate transport system protein phou homolog 2, domain 2"/>
    <property type="match status" value="1"/>
</dbReference>
<keyword evidence="11" id="KW-1185">Reference proteome</keyword>
<gene>
    <name evidence="10" type="ORF">SAMN04487943_104154</name>
</gene>
<sequence length="219" mass="24791">MVGREAFQGELQHLEELIIELAKKTKEQLKAAIDTLYEADVLQAEQVIQKDKELDDLDMKINEEAIVLIARQQPVATDLRRLVVALRISNDLERMADNAKNVAKSAIHLGENHGIQVHPSIQEMKKIAVEMIDLAILSYENEDITLARKLASLDDVVDNMYSTMLRELLEETATNPQKIQHIMQMAFSGRYVERIGDHATNIGEDVMYLVKGESLDLNN</sequence>
<feature type="domain" description="PhoU" evidence="9">
    <location>
        <begin position="18"/>
        <end position="105"/>
    </location>
</feature>
<dbReference type="InterPro" id="IPR028366">
    <property type="entry name" value="PhoU"/>
</dbReference>
<organism evidence="10 11">
    <name type="scientific">Gracilibacillus orientalis</name>
    <dbReference type="NCBI Taxonomy" id="334253"/>
    <lineage>
        <taxon>Bacteria</taxon>
        <taxon>Bacillati</taxon>
        <taxon>Bacillota</taxon>
        <taxon>Bacilli</taxon>
        <taxon>Bacillales</taxon>
        <taxon>Bacillaceae</taxon>
        <taxon>Gracilibacillus</taxon>
    </lineage>
</organism>